<organism evidence="2 3">
    <name type="scientific">Mytilus galloprovincialis</name>
    <name type="common">Mediterranean mussel</name>
    <dbReference type="NCBI Taxonomy" id="29158"/>
    <lineage>
        <taxon>Eukaryota</taxon>
        <taxon>Metazoa</taxon>
        <taxon>Spiralia</taxon>
        <taxon>Lophotrochozoa</taxon>
        <taxon>Mollusca</taxon>
        <taxon>Bivalvia</taxon>
        <taxon>Autobranchia</taxon>
        <taxon>Pteriomorphia</taxon>
        <taxon>Mytilida</taxon>
        <taxon>Mytiloidea</taxon>
        <taxon>Mytilidae</taxon>
        <taxon>Mytilinae</taxon>
        <taxon>Mytilus</taxon>
    </lineage>
</organism>
<keyword evidence="1" id="KW-0812">Transmembrane</keyword>
<proteinExistence type="predicted"/>
<accession>A0A8B6HSM6</accession>
<evidence type="ECO:0000256" key="1">
    <source>
        <dbReference type="SAM" id="Phobius"/>
    </source>
</evidence>
<keyword evidence="1" id="KW-1133">Transmembrane helix</keyword>
<evidence type="ECO:0000313" key="3">
    <source>
        <dbReference type="Proteomes" id="UP000596742"/>
    </source>
</evidence>
<evidence type="ECO:0000313" key="2">
    <source>
        <dbReference type="EMBL" id="VDI84050.1"/>
    </source>
</evidence>
<sequence>MLSGRGSDIYTCDGDDKLLYGRCDHVKGCVPKSELSGEVNYTTSSEMENYSKSMTVFELDLLIISAIIAGILVLIGGCLGLTCFCNRRNKINVSSSSYLQVINGSYGTVIDTNVNDDRCRQLNSYVTLVPKTSDTHYYMYYETTTL</sequence>
<reference evidence="2" key="1">
    <citation type="submission" date="2018-11" db="EMBL/GenBank/DDBJ databases">
        <authorList>
            <person name="Alioto T."/>
            <person name="Alioto T."/>
        </authorList>
    </citation>
    <scope>NUCLEOTIDE SEQUENCE</scope>
</reference>
<dbReference type="OrthoDB" id="6117618at2759"/>
<gene>
    <name evidence="2" type="ORF">MGAL_10B038483</name>
</gene>
<keyword evidence="3" id="KW-1185">Reference proteome</keyword>
<name>A0A8B6HSM6_MYTGA</name>
<dbReference type="AlphaFoldDB" id="A0A8B6HSM6"/>
<keyword evidence="1" id="KW-0472">Membrane</keyword>
<dbReference type="EMBL" id="UYJE01010536">
    <property type="protein sequence ID" value="VDI84050.1"/>
    <property type="molecule type" value="Genomic_DNA"/>
</dbReference>
<dbReference type="Proteomes" id="UP000596742">
    <property type="component" value="Unassembled WGS sequence"/>
</dbReference>
<protein>
    <submittedName>
        <fullName evidence="2">Uncharacterized protein</fullName>
    </submittedName>
</protein>
<comment type="caution">
    <text evidence="2">The sequence shown here is derived from an EMBL/GenBank/DDBJ whole genome shotgun (WGS) entry which is preliminary data.</text>
</comment>
<feature type="transmembrane region" description="Helical" evidence="1">
    <location>
        <begin position="61"/>
        <end position="85"/>
    </location>
</feature>